<protein>
    <submittedName>
        <fullName evidence="2">Endonuclease VII</fullName>
    </submittedName>
</protein>
<dbReference type="InterPro" id="IPR044925">
    <property type="entry name" value="His-Me_finger_sf"/>
</dbReference>
<accession>A0AAV1MKY9</accession>
<proteinExistence type="predicted"/>
<evidence type="ECO:0000313" key="3">
    <source>
        <dbReference type="Proteomes" id="UP001497475"/>
    </source>
</evidence>
<sequence>MPAHRKEIINGRKECSKCLTVKPLEEFGKSSRPGGQSQCKECRQSGKRGRPVSSTQRESHRAWVLLNTYGITVDDFNKMLEDQAGVCKICGKGPSGRFKHLCVDHCHTTGQVRGLLCHACNKSLGFLEDDPDRIKRLIAYLGGAQCR</sequence>
<dbReference type="InterPro" id="IPR004211">
    <property type="entry name" value="Endonuclease_7"/>
</dbReference>
<dbReference type="Proteomes" id="UP001497475">
    <property type="component" value="Chromosome"/>
</dbReference>
<gene>
    <name evidence="2" type="ORF">K19PH14C4P1_LOCUS42</name>
</gene>
<dbReference type="EMBL" id="OY979415">
    <property type="protein sequence ID" value="CAK6605116.1"/>
    <property type="molecule type" value="Genomic_DNA"/>
</dbReference>
<feature type="region of interest" description="Disordered" evidence="1">
    <location>
        <begin position="26"/>
        <end position="58"/>
    </location>
</feature>
<keyword evidence="2" id="KW-0255">Endonuclease</keyword>
<evidence type="ECO:0000313" key="2">
    <source>
        <dbReference type="EMBL" id="CAK6605116.1"/>
    </source>
</evidence>
<evidence type="ECO:0000256" key="1">
    <source>
        <dbReference type="SAM" id="MobiDB-lite"/>
    </source>
</evidence>
<dbReference type="InterPro" id="IPR038563">
    <property type="entry name" value="Endonuclease_7_sf"/>
</dbReference>
<keyword evidence="2" id="KW-0540">Nuclease</keyword>
<dbReference type="SUPFAM" id="SSF54060">
    <property type="entry name" value="His-Me finger endonucleases"/>
    <property type="match status" value="1"/>
</dbReference>
<name>A0AAV1MKY9_9CAUD</name>
<reference evidence="2 3" key="1">
    <citation type="submission" date="2023-10" db="EMBL/GenBank/DDBJ databases">
        <authorList>
            <person name="Robby Concha-Eloko"/>
            <person name="Pilar Barberan- Martinez"/>
            <person name="Rafael Sanjuan"/>
            <person name="Pilar Domingo-Calap"/>
        </authorList>
    </citation>
    <scope>NUCLEOTIDE SEQUENCE [LARGE SCALE GENOMIC DNA]</scope>
</reference>
<keyword evidence="2" id="KW-0378">Hydrolase</keyword>
<dbReference type="GO" id="GO:0004519">
    <property type="term" value="F:endonuclease activity"/>
    <property type="evidence" value="ECO:0007669"/>
    <property type="project" value="UniProtKB-KW"/>
</dbReference>
<keyword evidence="3" id="KW-1185">Reference proteome</keyword>
<dbReference type="Gene3D" id="3.40.1800.10">
    <property type="entry name" value="His-Me finger endonucleases"/>
    <property type="match status" value="1"/>
</dbReference>
<organism evidence="2 3">
    <name type="scientific">Klebsiella phage vB_Kpn_K19PH14C4P1</name>
    <dbReference type="NCBI Taxonomy" id="3071650"/>
    <lineage>
        <taxon>Viruses</taxon>
        <taxon>Duplodnaviria</taxon>
        <taxon>Heunggongvirae</taxon>
        <taxon>Uroviricota</taxon>
        <taxon>Caudoviricetes</taxon>
        <taxon>Autographivirales</taxon>
        <taxon>Autotranscriptaviridae</taxon>
        <taxon>Studiervirinae</taxon>
        <taxon>Teetrevirus</taxon>
        <taxon>Teetrevirus K19PH14C4P1</taxon>
    </lineage>
</organism>
<dbReference type="Pfam" id="PF02945">
    <property type="entry name" value="Endonuclease_7"/>
    <property type="match status" value="1"/>
</dbReference>